<name>A0AAE0FZG0_9CHLO</name>
<feature type="non-terminal residue" evidence="2">
    <location>
        <position position="145"/>
    </location>
</feature>
<proteinExistence type="predicted"/>
<evidence type="ECO:0000256" key="1">
    <source>
        <dbReference type="SAM" id="SignalP"/>
    </source>
</evidence>
<accession>A0AAE0FZG0</accession>
<protein>
    <submittedName>
        <fullName evidence="2">Uncharacterized protein</fullName>
    </submittedName>
</protein>
<dbReference type="AlphaFoldDB" id="A0AAE0FZG0"/>
<comment type="caution">
    <text evidence="2">The sequence shown here is derived from an EMBL/GenBank/DDBJ whole genome shotgun (WGS) entry which is preliminary data.</text>
</comment>
<sequence>MRFRWRWATVSFFCVLAIKQGASLTQMEHLGGTGCTPNAPCPACYGDCDSNSDCIGDLLCFQRESGDPYERIPGCTYGGAEDPEDEATHDYCYNISAHLAISHLAAVVHTVFAVKLDGLPQSQVCVHAGLPQSQVCVRAGLPQSQ</sequence>
<reference evidence="2 3" key="1">
    <citation type="journal article" date="2015" name="Genome Biol. Evol.">
        <title>Comparative Genomics of a Bacterivorous Green Alga Reveals Evolutionary Causalities and Consequences of Phago-Mixotrophic Mode of Nutrition.</title>
        <authorList>
            <person name="Burns J.A."/>
            <person name="Paasch A."/>
            <person name="Narechania A."/>
            <person name="Kim E."/>
        </authorList>
    </citation>
    <scope>NUCLEOTIDE SEQUENCE [LARGE SCALE GENOMIC DNA]</scope>
    <source>
        <strain evidence="2 3">PLY_AMNH</strain>
    </source>
</reference>
<feature type="signal peptide" evidence="1">
    <location>
        <begin position="1"/>
        <end position="23"/>
    </location>
</feature>
<feature type="chain" id="PRO_5042122301" evidence="1">
    <location>
        <begin position="24"/>
        <end position="145"/>
    </location>
</feature>
<gene>
    <name evidence="2" type="ORF">CYMTET_22843</name>
</gene>
<evidence type="ECO:0000313" key="2">
    <source>
        <dbReference type="EMBL" id="KAK3268663.1"/>
    </source>
</evidence>
<dbReference type="Proteomes" id="UP001190700">
    <property type="component" value="Unassembled WGS sequence"/>
</dbReference>
<organism evidence="2 3">
    <name type="scientific">Cymbomonas tetramitiformis</name>
    <dbReference type="NCBI Taxonomy" id="36881"/>
    <lineage>
        <taxon>Eukaryota</taxon>
        <taxon>Viridiplantae</taxon>
        <taxon>Chlorophyta</taxon>
        <taxon>Pyramimonadophyceae</taxon>
        <taxon>Pyramimonadales</taxon>
        <taxon>Pyramimonadaceae</taxon>
        <taxon>Cymbomonas</taxon>
    </lineage>
</organism>
<dbReference type="EMBL" id="LGRX02011689">
    <property type="protein sequence ID" value="KAK3268663.1"/>
    <property type="molecule type" value="Genomic_DNA"/>
</dbReference>
<evidence type="ECO:0000313" key="3">
    <source>
        <dbReference type="Proteomes" id="UP001190700"/>
    </source>
</evidence>
<keyword evidence="3" id="KW-1185">Reference proteome</keyword>
<keyword evidence="1" id="KW-0732">Signal</keyword>